<reference evidence="13" key="1">
    <citation type="submission" date="2023-06" db="EMBL/GenBank/DDBJ databases">
        <authorList>
            <consortium name="Lawrence Berkeley National Laboratory"/>
            <person name="Ahrendt S."/>
            <person name="Sahu N."/>
            <person name="Indic B."/>
            <person name="Wong-Bajracharya J."/>
            <person name="Merenyi Z."/>
            <person name="Ke H.-M."/>
            <person name="Monk M."/>
            <person name="Kocsube S."/>
            <person name="Drula E."/>
            <person name="Lipzen A."/>
            <person name="Balint B."/>
            <person name="Henrissat B."/>
            <person name="Andreopoulos B."/>
            <person name="Martin F.M."/>
            <person name="Harder C.B."/>
            <person name="Rigling D."/>
            <person name="Ford K.L."/>
            <person name="Foster G.D."/>
            <person name="Pangilinan J."/>
            <person name="Papanicolaou A."/>
            <person name="Barry K."/>
            <person name="LaButti K."/>
            <person name="Viragh M."/>
            <person name="Koriabine M."/>
            <person name="Yan M."/>
            <person name="Riley R."/>
            <person name="Champramary S."/>
            <person name="Plett K.L."/>
            <person name="Tsai I.J."/>
            <person name="Slot J."/>
            <person name="Sipos G."/>
            <person name="Plett J."/>
            <person name="Nagy L.G."/>
            <person name="Grigoriev I.V."/>
        </authorList>
    </citation>
    <scope>NUCLEOTIDE SEQUENCE</scope>
    <source>
        <strain evidence="13">FPL87.14</strain>
    </source>
</reference>
<feature type="region of interest" description="Disordered" evidence="10">
    <location>
        <begin position="1"/>
        <end position="67"/>
    </location>
</feature>
<name>A0AA39JJL8_9AGAR</name>
<keyword evidence="14" id="KW-1185">Reference proteome</keyword>
<evidence type="ECO:0000256" key="10">
    <source>
        <dbReference type="SAM" id="MobiDB-lite"/>
    </source>
</evidence>
<dbReference type="AlphaFoldDB" id="A0AA39JJL8"/>
<dbReference type="GO" id="GO:0008270">
    <property type="term" value="F:zinc ion binding"/>
    <property type="evidence" value="ECO:0007669"/>
    <property type="project" value="UniProtKB-KW"/>
</dbReference>
<evidence type="ECO:0000256" key="7">
    <source>
        <dbReference type="ARBA" id="ARBA00023242"/>
    </source>
</evidence>
<sequence>MPSNIKRTYSARRNRVYPPSSPTSGLSSSPAPTTSKKRPLQERSNDSSPPAKRVKKDIPKSTKSRQKSLTQLHFCIDQSIIRTCSICGLSYTKGVPDDEALHRSHCNRVQRGMEWGREERRENEKAGIIEVAGGAMLKDGTRGRIISVRADAGGKVGSKLSTLFDTINITLSSPALTRETLQASRAFLFLVPSSSVASTREKIVGCVIAERISTAMAIAEPHGNAESTNSPAPANTESLVVVDTDTGIFCHPEPLPTPLGIPRLFVSKAHRRQGIASKLLSAAARTSIQGCVLDPRKGQVAFTQPTGDGNAVMRRWGGGGNTRKSDRPHEGDKHAGSDEAQGNDEEEIACCDAEDIRLLVSDANLRSGHGFRLGSAGKEGKLALCRVGGAGTGSGMLACWCHAGNI</sequence>
<evidence type="ECO:0000256" key="6">
    <source>
        <dbReference type="ARBA" id="ARBA00022833"/>
    </source>
</evidence>
<dbReference type="Pfam" id="PF13880">
    <property type="entry name" value="Acetyltransf_13"/>
    <property type="match status" value="1"/>
</dbReference>
<evidence type="ECO:0000256" key="2">
    <source>
        <dbReference type="ARBA" id="ARBA00005816"/>
    </source>
</evidence>
<keyword evidence="8" id="KW-0131">Cell cycle</keyword>
<accession>A0AA39JJL8</accession>
<dbReference type="PANTHER" id="PTHR45884">
    <property type="entry name" value="N-ACETYLTRANSFERASE ECO"/>
    <property type="match status" value="1"/>
</dbReference>
<evidence type="ECO:0000256" key="1">
    <source>
        <dbReference type="ARBA" id="ARBA00004123"/>
    </source>
</evidence>
<dbReference type="Gene3D" id="3.40.630.30">
    <property type="match status" value="1"/>
</dbReference>
<dbReference type="InterPro" id="IPR028009">
    <property type="entry name" value="ESCO_Acetyltransf_dom"/>
</dbReference>
<evidence type="ECO:0000256" key="9">
    <source>
        <dbReference type="ARBA" id="ARBA00023315"/>
    </source>
</evidence>
<evidence type="ECO:0000259" key="11">
    <source>
        <dbReference type="Pfam" id="PF13878"/>
    </source>
</evidence>
<evidence type="ECO:0000259" key="12">
    <source>
        <dbReference type="Pfam" id="PF13880"/>
    </source>
</evidence>
<evidence type="ECO:0000256" key="8">
    <source>
        <dbReference type="ARBA" id="ARBA00023306"/>
    </source>
</evidence>
<dbReference type="PANTHER" id="PTHR45884:SF2">
    <property type="entry name" value="N-ACETYLTRANSFERASE ECO"/>
    <property type="match status" value="1"/>
</dbReference>
<protein>
    <recommendedName>
        <fullName evidence="15">N-acetyltransferase ECO1</fullName>
    </recommendedName>
</protein>
<dbReference type="Proteomes" id="UP001175226">
    <property type="component" value="Unassembled WGS sequence"/>
</dbReference>
<comment type="caution">
    <text evidence="13">The sequence shown here is derived from an EMBL/GenBank/DDBJ whole genome shotgun (WGS) entry which is preliminary data.</text>
</comment>
<dbReference type="InterPro" id="IPR028005">
    <property type="entry name" value="AcTrfase_ESCO_Znf_dom"/>
</dbReference>
<keyword evidence="7" id="KW-0539">Nucleus</keyword>
<feature type="region of interest" description="Disordered" evidence="10">
    <location>
        <begin position="304"/>
        <end position="345"/>
    </location>
</feature>
<dbReference type="SUPFAM" id="SSF55729">
    <property type="entry name" value="Acyl-CoA N-acyltransferases (Nat)"/>
    <property type="match status" value="1"/>
</dbReference>
<dbReference type="GO" id="GO:0000785">
    <property type="term" value="C:chromatin"/>
    <property type="evidence" value="ECO:0007669"/>
    <property type="project" value="TreeGrafter"/>
</dbReference>
<feature type="compositionally biased region" description="Basic and acidic residues" evidence="10">
    <location>
        <begin position="323"/>
        <end position="337"/>
    </location>
</feature>
<proteinExistence type="inferred from homology"/>
<evidence type="ECO:0000256" key="4">
    <source>
        <dbReference type="ARBA" id="ARBA00022723"/>
    </source>
</evidence>
<feature type="domain" description="N-acetyltransferase ESCO zinc-finger" evidence="11">
    <location>
        <begin position="71"/>
        <end position="108"/>
    </location>
</feature>
<dbReference type="CDD" id="cd04301">
    <property type="entry name" value="NAT_SF"/>
    <property type="match status" value="1"/>
</dbReference>
<evidence type="ECO:0000313" key="14">
    <source>
        <dbReference type="Proteomes" id="UP001175226"/>
    </source>
</evidence>
<organism evidence="13 14">
    <name type="scientific">Armillaria borealis</name>
    <dbReference type="NCBI Taxonomy" id="47425"/>
    <lineage>
        <taxon>Eukaryota</taxon>
        <taxon>Fungi</taxon>
        <taxon>Dikarya</taxon>
        <taxon>Basidiomycota</taxon>
        <taxon>Agaricomycotina</taxon>
        <taxon>Agaricomycetes</taxon>
        <taxon>Agaricomycetidae</taxon>
        <taxon>Agaricales</taxon>
        <taxon>Marasmiineae</taxon>
        <taxon>Physalacriaceae</taxon>
        <taxon>Armillaria</taxon>
    </lineage>
</organism>
<gene>
    <name evidence="13" type="ORF">EV421DRAFT_2019336</name>
</gene>
<dbReference type="Pfam" id="PF13878">
    <property type="entry name" value="zf-C2H2_3"/>
    <property type="match status" value="1"/>
</dbReference>
<dbReference type="InterPro" id="IPR016181">
    <property type="entry name" value="Acyl_CoA_acyltransferase"/>
</dbReference>
<dbReference type="GO" id="GO:0007064">
    <property type="term" value="P:mitotic sister chromatid cohesion"/>
    <property type="evidence" value="ECO:0007669"/>
    <property type="project" value="TreeGrafter"/>
</dbReference>
<feature type="compositionally biased region" description="Low complexity" evidence="10">
    <location>
        <begin position="22"/>
        <end position="34"/>
    </location>
</feature>
<keyword evidence="3" id="KW-0808">Transferase</keyword>
<comment type="similarity">
    <text evidence="2">Belongs to the acetyltransferase family. ECO subfamily.</text>
</comment>
<evidence type="ECO:0008006" key="15">
    <source>
        <dbReference type="Google" id="ProtNLM"/>
    </source>
</evidence>
<dbReference type="GO" id="GO:0061733">
    <property type="term" value="F:protein-lysine-acetyltransferase activity"/>
    <property type="evidence" value="ECO:0007669"/>
    <property type="project" value="TreeGrafter"/>
</dbReference>
<keyword evidence="6" id="KW-0862">Zinc</keyword>
<evidence type="ECO:0000313" key="13">
    <source>
        <dbReference type="EMBL" id="KAK0442946.1"/>
    </source>
</evidence>
<keyword evidence="5" id="KW-0863">Zinc-finger</keyword>
<feature type="domain" description="N-acetyltransferase ESCO acetyl-transferase" evidence="12">
    <location>
        <begin position="259"/>
        <end position="320"/>
    </location>
</feature>
<keyword evidence="9" id="KW-0012">Acyltransferase</keyword>
<dbReference type="GO" id="GO:0005634">
    <property type="term" value="C:nucleus"/>
    <property type="evidence" value="ECO:0007669"/>
    <property type="project" value="UniProtKB-SubCell"/>
</dbReference>
<evidence type="ECO:0000256" key="5">
    <source>
        <dbReference type="ARBA" id="ARBA00022771"/>
    </source>
</evidence>
<comment type="subcellular location">
    <subcellularLocation>
        <location evidence="1">Nucleus</location>
    </subcellularLocation>
</comment>
<evidence type="ECO:0000256" key="3">
    <source>
        <dbReference type="ARBA" id="ARBA00022679"/>
    </source>
</evidence>
<keyword evidence="4" id="KW-0479">Metal-binding</keyword>
<dbReference type="EMBL" id="JAUEPT010000024">
    <property type="protein sequence ID" value="KAK0442946.1"/>
    <property type="molecule type" value="Genomic_DNA"/>
</dbReference>